<evidence type="ECO:0000313" key="5">
    <source>
        <dbReference type="EMBL" id="RKS86082.1"/>
    </source>
</evidence>
<comment type="cofactor">
    <cofactor evidence="1">
        <name>Mg(2+)</name>
        <dbReference type="ChEBI" id="CHEBI:18420"/>
    </cofactor>
</comment>
<dbReference type="InterPro" id="IPR036412">
    <property type="entry name" value="HAD-like_sf"/>
</dbReference>
<dbReference type="GO" id="GO:0036424">
    <property type="term" value="F:L-phosphoserine phosphatase activity"/>
    <property type="evidence" value="ECO:0007669"/>
    <property type="project" value="TreeGrafter"/>
</dbReference>
<dbReference type="InterPro" id="IPR006384">
    <property type="entry name" value="HAD_hydro_PyrdxlP_Pase-like"/>
</dbReference>
<dbReference type="Gene3D" id="3.90.1470.20">
    <property type="match status" value="1"/>
</dbReference>
<dbReference type="InterPro" id="IPR023214">
    <property type="entry name" value="HAD_sf"/>
</dbReference>
<accession>A0A495RF03</accession>
<evidence type="ECO:0000256" key="1">
    <source>
        <dbReference type="ARBA" id="ARBA00001946"/>
    </source>
</evidence>
<keyword evidence="3 5" id="KW-0378">Hydrolase</keyword>
<dbReference type="PANTHER" id="PTHR43344:SF21">
    <property type="entry name" value="POLYOL PHOSPHATE PHOSPHATASE PYP1"/>
    <property type="match status" value="1"/>
</dbReference>
<name>A0A495RF03_9GAMM</name>
<dbReference type="OrthoDB" id="9804940at2"/>
<comment type="caution">
    <text evidence="5">The sequence shown here is derived from an EMBL/GenBank/DDBJ whole genome shotgun (WGS) entry which is preliminary data.</text>
</comment>
<reference evidence="5 6" key="1">
    <citation type="submission" date="2018-10" db="EMBL/GenBank/DDBJ databases">
        <title>Genomic Encyclopedia of Type Strains, Phase IV (KMG-IV): sequencing the most valuable type-strain genomes for metagenomic binning, comparative biology and taxonomic classification.</title>
        <authorList>
            <person name="Goeker M."/>
        </authorList>
    </citation>
    <scope>NUCLEOTIDE SEQUENCE [LARGE SCALE GENOMIC DNA]</scope>
    <source>
        <strain evidence="5 6">DSM 22228</strain>
    </source>
</reference>
<dbReference type="InterPro" id="IPR016965">
    <property type="entry name" value="Pase_PHOSPHO-typ"/>
</dbReference>
<dbReference type="SUPFAM" id="SSF56784">
    <property type="entry name" value="HAD-like"/>
    <property type="match status" value="1"/>
</dbReference>
<dbReference type="InterPro" id="IPR050582">
    <property type="entry name" value="HAD-like_SerB"/>
</dbReference>
<dbReference type="RefSeq" id="WP_121145156.1">
    <property type="nucleotide sequence ID" value="NZ_RBWY01000002.1"/>
</dbReference>
<evidence type="ECO:0000256" key="3">
    <source>
        <dbReference type="ARBA" id="ARBA00022801"/>
    </source>
</evidence>
<organism evidence="5 6">
    <name type="scientific">Orbus hercynius</name>
    <dbReference type="NCBI Taxonomy" id="593135"/>
    <lineage>
        <taxon>Bacteria</taxon>
        <taxon>Pseudomonadati</taxon>
        <taxon>Pseudomonadota</taxon>
        <taxon>Gammaproteobacteria</taxon>
        <taxon>Orbales</taxon>
        <taxon>Orbaceae</taxon>
        <taxon>Orbus</taxon>
    </lineage>
</organism>
<keyword evidence="6" id="KW-1185">Reference proteome</keyword>
<proteinExistence type="predicted"/>
<dbReference type="GO" id="GO:0005737">
    <property type="term" value="C:cytoplasm"/>
    <property type="evidence" value="ECO:0007669"/>
    <property type="project" value="TreeGrafter"/>
</dbReference>
<dbReference type="EMBL" id="RBWY01000002">
    <property type="protein sequence ID" value="RKS86082.1"/>
    <property type="molecule type" value="Genomic_DNA"/>
</dbReference>
<evidence type="ECO:0000256" key="2">
    <source>
        <dbReference type="ARBA" id="ARBA00022723"/>
    </source>
</evidence>
<evidence type="ECO:0000256" key="4">
    <source>
        <dbReference type="ARBA" id="ARBA00022842"/>
    </source>
</evidence>
<keyword evidence="2" id="KW-0479">Metal-binding</keyword>
<keyword evidence="4" id="KW-0460">Magnesium</keyword>
<dbReference type="Pfam" id="PF06888">
    <property type="entry name" value="Put_Phosphatase"/>
    <property type="match status" value="1"/>
</dbReference>
<protein>
    <submittedName>
        <fullName evidence="5">HAD superfamily phosphoserine phosphatase-like hydrolase/2,3-diketo-5-methylthio-1-phosphopentane phosphatase</fullName>
    </submittedName>
</protein>
<dbReference type="NCBIfam" id="TIGR01488">
    <property type="entry name" value="HAD-SF-IB"/>
    <property type="match status" value="1"/>
</dbReference>
<gene>
    <name evidence="5" type="ORF">DES39_1508</name>
</gene>
<sequence>MSTFFSISDAVYLSKKETYSLQTNSPIVLCDFDGTISLDDVTDTLLAHFGQDGCDELEARWEAGEIGSQECMSKQIALLDASLDEVNQVLAGIEIDPYFKAFVRSAQDNNIAVHIVSDGLDYAIKTILANHQLDFLPVYANTLLHDNVRGWSLQFPYSDVNCQKQSGNCKCSHVRKQCKNFFPILYVGDGSSDFCVSNKVDYVFAKDKLIDFCQHNQINHRPINSFDNVIELIPTIRKTFQSRLMRSPLTNAEYNEGLILL</sequence>
<dbReference type="PANTHER" id="PTHR43344">
    <property type="entry name" value="PHOSPHOSERINE PHOSPHATASE"/>
    <property type="match status" value="1"/>
</dbReference>
<evidence type="ECO:0000313" key="6">
    <source>
        <dbReference type="Proteomes" id="UP000278542"/>
    </source>
</evidence>
<dbReference type="Gene3D" id="3.40.50.1000">
    <property type="entry name" value="HAD superfamily/HAD-like"/>
    <property type="match status" value="1"/>
</dbReference>
<dbReference type="AlphaFoldDB" id="A0A495RF03"/>
<dbReference type="NCBIfam" id="TIGR01489">
    <property type="entry name" value="DKMTPPase-SF"/>
    <property type="match status" value="1"/>
</dbReference>
<dbReference type="GO" id="GO:0000287">
    <property type="term" value="F:magnesium ion binding"/>
    <property type="evidence" value="ECO:0007669"/>
    <property type="project" value="TreeGrafter"/>
</dbReference>
<dbReference type="Proteomes" id="UP000278542">
    <property type="component" value="Unassembled WGS sequence"/>
</dbReference>
<dbReference type="GO" id="GO:0006564">
    <property type="term" value="P:L-serine biosynthetic process"/>
    <property type="evidence" value="ECO:0007669"/>
    <property type="project" value="TreeGrafter"/>
</dbReference>